<dbReference type="EMBL" id="JAEUBF010000438">
    <property type="protein sequence ID" value="KAH3678561.1"/>
    <property type="molecule type" value="Genomic_DNA"/>
</dbReference>
<dbReference type="OrthoDB" id="2306at2759"/>
<evidence type="ECO:0000313" key="4">
    <source>
        <dbReference type="EMBL" id="KAH3678561.1"/>
    </source>
</evidence>
<gene>
    <name evidence="4" type="ORF">WICMUC_001370</name>
</gene>
<dbReference type="CDD" id="cd00200">
    <property type="entry name" value="WD40"/>
    <property type="match status" value="1"/>
</dbReference>
<evidence type="ECO:0000256" key="2">
    <source>
        <dbReference type="ARBA" id="ARBA00022737"/>
    </source>
</evidence>
<sequence length="579" mass="64577">MSITREQIWAPLPNTQRAKTTHLSYDSKNDRIAYPSGKSIFIRSVSNPSNSIQFINHNHNTTVAKFSPSGNYIASGDESGNVKIWDTISDDLILKGEYQILNGPINDISWDSESKRIIAVGNGKELYGHAFTWDSGNSIGEISGHSAQINAVTIRPVRPYRAATVSDDSALVFYHGPPFRFDSSLRGHHTNFIRDVKFSPNGEFLVSVGMDKLIVLYDGKSGEYIKKWKGNEGGILSVNWVNNEEFVTSSTDSTIKLWKASTEELIKSWEFEKTIDLQQVGVIPTKDYIISLSFNGDLNYLSLDSSTPIKVLKGHQKSITSSIIHNDKLITGSYDGKIVEWSLNGESKELKSHSNLIVGLDEINDEIFSTGWDDKLKSLTKDLEISLEKQPKSTSSTKDLLTILTEDEIFGYSSTGDLKLQSKLPSTAIVIGSSSKFITIGYQNNLVKVYSSTFDHIFDITIRAQPSYLSISPNEQYLAIGDNSGKIILYNLETKELVTSRWAFHTAKINSISWRDNNYIVSGSLDTNVIIYQVEKPVKNIKFFGAHKDGVNFVKWIGENEIVTGGNDSTVKKFKVTFP</sequence>
<evidence type="ECO:0000313" key="5">
    <source>
        <dbReference type="Proteomes" id="UP000769528"/>
    </source>
</evidence>
<organism evidence="4 5">
    <name type="scientific">Wickerhamomyces mucosus</name>
    <dbReference type="NCBI Taxonomy" id="1378264"/>
    <lineage>
        <taxon>Eukaryota</taxon>
        <taxon>Fungi</taxon>
        <taxon>Dikarya</taxon>
        <taxon>Ascomycota</taxon>
        <taxon>Saccharomycotina</taxon>
        <taxon>Saccharomycetes</taxon>
        <taxon>Phaffomycetales</taxon>
        <taxon>Wickerhamomycetaceae</taxon>
        <taxon>Wickerhamomyces</taxon>
    </lineage>
</organism>
<feature type="repeat" description="WD" evidence="3">
    <location>
        <begin position="186"/>
        <end position="227"/>
    </location>
</feature>
<dbReference type="Proteomes" id="UP000769528">
    <property type="component" value="Unassembled WGS sequence"/>
</dbReference>
<dbReference type="GO" id="GO:0030042">
    <property type="term" value="P:actin filament depolymerization"/>
    <property type="evidence" value="ECO:0007669"/>
    <property type="project" value="TreeGrafter"/>
</dbReference>
<keyword evidence="2" id="KW-0677">Repeat</keyword>
<dbReference type="InterPro" id="IPR036322">
    <property type="entry name" value="WD40_repeat_dom_sf"/>
</dbReference>
<dbReference type="GO" id="GO:0051015">
    <property type="term" value="F:actin filament binding"/>
    <property type="evidence" value="ECO:0007669"/>
    <property type="project" value="TreeGrafter"/>
</dbReference>
<dbReference type="SMART" id="SM00320">
    <property type="entry name" value="WD40"/>
    <property type="match status" value="9"/>
</dbReference>
<evidence type="ECO:0000256" key="1">
    <source>
        <dbReference type="ARBA" id="ARBA00022574"/>
    </source>
</evidence>
<dbReference type="AlphaFoldDB" id="A0A9P8THH5"/>
<dbReference type="InterPro" id="IPR015943">
    <property type="entry name" value="WD40/YVTN_repeat-like_dom_sf"/>
</dbReference>
<reference evidence="4" key="2">
    <citation type="submission" date="2021-01" db="EMBL/GenBank/DDBJ databases">
        <authorList>
            <person name="Schikora-Tamarit M.A."/>
        </authorList>
    </citation>
    <scope>NUCLEOTIDE SEQUENCE</scope>
    <source>
        <strain evidence="4">CBS6341</strain>
    </source>
</reference>
<accession>A0A9P8THH5</accession>
<proteinExistence type="predicted"/>
<keyword evidence="5" id="KW-1185">Reference proteome</keyword>
<evidence type="ECO:0000256" key="3">
    <source>
        <dbReference type="PROSITE-ProRule" id="PRU00221"/>
    </source>
</evidence>
<feature type="repeat" description="WD" evidence="3">
    <location>
        <begin position="312"/>
        <end position="351"/>
    </location>
</feature>
<dbReference type="InterPro" id="IPR001680">
    <property type="entry name" value="WD40_rpt"/>
</dbReference>
<feature type="repeat" description="WD" evidence="3">
    <location>
        <begin position="54"/>
        <end position="95"/>
    </location>
</feature>
<dbReference type="PROSITE" id="PS50294">
    <property type="entry name" value="WD_REPEATS_REGION"/>
    <property type="match status" value="1"/>
</dbReference>
<keyword evidence="1 3" id="KW-0853">WD repeat</keyword>
<dbReference type="PANTHER" id="PTHR19856:SF0">
    <property type="entry name" value="WD REPEAT-CONTAINING PROTEIN 1"/>
    <property type="match status" value="1"/>
</dbReference>
<dbReference type="PROSITE" id="PS50082">
    <property type="entry name" value="WD_REPEATS_2"/>
    <property type="match status" value="4"/>
</dbReference>
<dbReference type="Pfam" id="PF00400">
    <property type="entry name" value="WD40"/>
    <property type="match status" value="6"/>
</dbReference>
<dbReference type="FunFam" id="2.130.10.10:FF:000102">
    <property type="entry name" value="Actin-interacting protein 1"/>
    <property type="match status" value="1"/>
</dbReference>
<dbReference type="SUPFAM" id="SSF50978">
    <property type="entry name" value="WD40 repeat-like"/>
    <property type="match status" value="2"/>
</dbReference>
<feature type="repeat" description="WD" evidence="3">
    <location>
        <begin position="228"/>
        <end position="268"/>
    </location>
</feature>
<reference evidence="4" key="1">
    <citation type="journal article" date="2021" name="Open Biol.">
        <title>Shared evolutionary footprints suggest mitochondrial oxidative damage underlies multiple complex I losses in fungi.</title>
        <authorList>
            <person name="Schikora-Tamarit M.A."/>
            <person name="Marcet-Houben M."/>
            <person name="Nosek J."/>
            <person name="Gabaldon T."/>
        </authorList>
    </citation>
    <scope>NUCLEOTIDE SEQUENCE</scope>
    <source>
        <strain evidence="4">CBS6341</strain>
    </source>
</reference>
<dbReference type="Gene3D" id="2.130.10.10">
    <property type="entry name" value="YVTN repeat-like/Quinoprotein amine dehydrogenase"/>
    <property type="match status" value="2"/>
</dbReference>
<dbReference type="GO" id="GO:0030864">
    <property type="term" value="C:cortical actin cytoskeleton"/>
    <property type="evidence" value="ECO:0007669"/>
    <property type="project" value="TreeGrafter"/>
</dbReference>
<comment type="caution">
    <text evidence="4">The sequence shown here is derived from an EMBL/GenBank/DDBJ whole genome shotgun (WGS) entry which is preliminary data.</text>
</comment>
<dbReference type="PANTHER" id="PTHR19856">
    <property type="entry name" value="WD-REPEATCONTAINING PROTEIN WDR1"/>
    <property type="match status" value="1"/>
</dbReference>
<protein>
    <recommendedName>
        <fullName evidence="6">Anaphase-promoting complex subunit 4 WD40 domain-containing protein</fullName>
    </recommendedName>
</protein>
<evidence type="ECO:0008006" key="6">
    <source>
        <dbReference type="Google" id="ProtNLM"/>
    </source>
</evidence>
<name>A0A9P8THH5_9ASCO</name>